<dbReference type="InterPro" id="IPR001314">
    <property type="entry name" value="Peptidase_S1A"/>
</dbReference>
<dbReference type="GO" id="GO:0006508">
    <property type="term" value="P:proteolysis"/>
    <property type="evidence" value="ECO:0007669"/>
    <property type="project" value="InterPro"/>
</dbReference>
<feature type="signal peptide" evidence="2">
    <location>
        <begin position="1"/>
        <end position="21"/>
    </location>
</feature>
<dbReference type="PANTHER" id="PTHR24260">
    <property type="match status" value="1"/>
</dbReference>
<accession>A0AA38IKC5</accession>
<dbReference type="EMBL" id="JALNTZ010000004">
    <property type="protein sequence ID" value="KAJ3656419.1"/>
    <property type="molecule type" value="Genomic_DNA"/>
</dbReference>
<comment type="caution">
    <text evidence="4">The sequence shown here is derived from an EMBL/GenBank/DDBJ whole genome shotgun (WGS) entry which is preliminary data.</text>
</comment>
<dbReference type="Proteomes" id="UP001168821">
    <property type="component" value="Unassembled WGS sequence"/>
</dbReference>
<dbReference type="PRINTS" id="PR00722">
    <property type="entry name" value="CHYMOTRYPSIN"/>
</dbReference>
<proteinExistence type="predicted"/>
<gene>
    <name evidence="4" type="ORF">Zmor_015499</name>
</gene>
<protein>
    <recommendedName>
        <fullName evidence="3">Peptidase S1 domain-containing protein</fullName>
    </recommendedName>
</protein>
<reference evidence="4" key="1">
    <citation type="journal article" date="2023" name="G3 (Bethesda)">
        <title>Whole genome assemblies of Zophobas morio and Tenebrio molitor.</title>
        <authorList>
            <person name="Kaur S."/>
            <person name="Stinson S.A."/>
            <person name="diCenzo G.C."/>
        </authorList>
    </citation>
    <scope>NUCLEOTIDE SEQUENCE</scope>
    <source>
        <strain evidence="4">QUZm001</strain>
    </source>
</reference>
<dbReference type="PANTHER" id="PTHR24260:SF136">
    <property type="entry name" value="GH08193P-RELATED"/>
    <property type="match status" value="1"/>
</dbReference>
<feature type="chain" id="PRO_5041217577" description="Peptidase S1 domain-containing protein" evidence="2">
    <location>
        <begin position="22"/>
        <end position="259"/>
    </location>
</feature>
<dbReference type="InterPro" id="IPR051333">
    <property type="entry name" value="CLIP_Serine_Protease"/>
</dbReference>
<feature type="domain" description="Peptidase S1" evidence="3">
    <location>
        <begin position="26"/>
        <end position="258"/>
    </location>
</feature>
<dbReference type="SUPFAM" id="SSF50494">
    <property type="entry name" value="Trypsin-like serine proteases"/>
    <property type="match status" value="1"/>
</dbReference>
<dbReference type="CDD" id="cd00190">
    <property type="entry name" value="Tryp_SPc"/>
    <property type="match status" value="1"/>
</dbReference>
<name>A0AA38IKC5_9CUCU</name>
<evidence type="ECO:0000313" key="4">
    <source>
        <dbReference type="EMBL" id="KAJ3656419.1"/>
    </source>
</evidence>
<organism evidence="4 5">
    <name type="scientific">Zophobas morio</name>
    <dbReference type="NCBI Taxonomy" id="2755281"/>
    <lineage>
        <taxon>Eukaryota</taxon>
        <taxon>Metazoa</taxon>
        <taxon>Ecdysozoa</taxon>
        <taxon>Arthropoda</taxon>
        <taxon>Hexapoda</taxon>
        <taxon>Insecta</taxon>
        <taxon>Pterygota</taxon>
        <taxon>Neoptera</taxon>
        <taxon>Endopterygota</taxon>
        <taxon>Coleoptera</taxon>
        <taxon>Polyphaga</taxon>
        <taxon>Cucujiformia</taxon>
        <taxon>Tenebrionidae</taxon>
        <taxon>Zophobas</taxon>
    </lineage>
</organism>
<dbReference type="InterPro" id="IPR009003">
    <property type="entry name" value="Peptidase_S1_PA"/>
</dbReference>
<keyword evidence="1" id="KW-1015">Disulfide bond</keyword>
<evidence type="ECO:0000259" key="3">
    <source>
        <dbReference type="PROSITE" id="PS50240"/>
    </source>
</evidence>
<evidence type="ECO:0000256" key="1">
    <source>
        <dbReference type="ARBA" id="ARBA00023157"/>
    </source>
</evidence>
<dbReference type="GO" id="GO:0004252">
    <property type="term" value="F:serine-type endopeptidase activity"/>
    <property type="evidence" value="ECO:0007669"/>
    <property type="project" value="InterPro"/>
</dbReference>
<dbReference type="AlphaFoldDB" id="A0AA38IKC5"/>
<keyword evidence="2" id="KW-0732">Signal</keyword>
<sequence length="259" mass="28291">MKILLFSSSLFLFVYIWVAETKAPRIIGGQAARAGQFPFSAAIYTTTEDGRYFCGGALISNQWILTSGQCVSGAVSFTIHLGSNSLEEADPNRITVATSEFEQHPEFDPITLINDVGLIKLRQPVMYNDYIQRVLLAYDFTSDETALTGIGWGQTSDSLNGLSDELQFVTLVAISNDDCKAVYGNQISDHMICVAGDYNEGTCNGDTGSPLLDNDPISRSLRHVGIASFISGNGCESTDPSGYTKTYSFREWIRNITSL</sequence>
<dbReference type="InterPro" id="IPR043504">
    <property type="entry name" value="Peptidase_S1_PA_chymotrypsin"/>
</dbReference>
<dbReference type="InterPro" id="IPR001254">
    <property type="entry name" value="Trypsin_dom"/>
</dbReference>
<dbReference type="Gene3D" id="2.40.10.10">
    <property type="entry name" value="Trypsin-like serine proteases"/>
    <property type="match status" value="2"/>
</dbReference>
<keyword evidence="5" id="KW-1185">Reference proteome</keyword>
<evidence type="ECO:0000313" key="5">
    <source>
        <dbReference type="Proteomes" id="UP001168821"/>
    </source>
</evidence>
<dbReference type="FunFam" id="2.40.10.10:FF:000068">
    <property type="entry name" value="transmembrane protease serine 2"/>
    <property type="match status" value="1"/>
</dbReference>
<evidence type="ECO:0000256" key="2">
    <source>
        <dbReference type="SAM" id="SignalP"/>
    </source>
</evidence>
<dbReference type="SMART" id="SM00020">
    <property type="entry name" value="Tryp_SPc"/>
    <property type="match status" value="1"/>
</dbReference>
<dbReference type="PROSITE" id="PS50240">
    <property type="entry name" value="TRYPSIN_DOM"/>
    <property type="match status" value="1"/>
</dbReference>
<dbReference type="Pfam" id="PF00089">
    <property type="entry name" value="Trypsin"/>
    <property type="match status" value="1"/>
</dbReference>